<dbReference type="InterPro" id="IPR011006">
    <property type="entry name" value="CheY-like_superfamily"/>
</dbReference>
<keyword evidence="4" id="KW-1185">Reference proteome</keyword>
<dbReference type="PRINTS" id="PR00038">
    <property type="entry name" value="HTHLUXR"/>
</dbReference>
<evidence type="ECO:0000313" key="4">
    <source>
        <dbReference type="Proteomes" id="UP000244928"/>
    </source>
</evidence>
<dbReference type="Gene3D" id="1.10.10.10">
    <property type="entry name" value="Winged helix-like DNA-binding domain superfamily/Winged helix DNA-binding domain"/>
    <property type="match status" value="1"/>
</dbReference>
<feature type="domain" description="HTH luxR-type" evidence="2">
    <location>
        <begin position="135"/>
        <end position="200"/>
    </location>
</feature>
<dbReference type="SUPFAM" id="SSF52172">
    <property type="entry name" value="CheY-like"/>
    <property type="match status" value="1"/>
</dbReference>
<dbReference type="EMBL" id="CP015449">
    <property type="protein sequence ID" value="AWH91349.1"/>
    <property type="molecule type" value="Genomic_DNA"/>
</dbReference>
<evidence type="ECO:0000259" key="2">
    <source>
        <dbReference type="PROSITE" id="PS50043"/>
    </source>
</evidence>
<dbReference type="PROSITE" id="PS50043">
    <property type="entry name" value="HTH_LUXR_2"/>
    <property type="match status" value="1"/>
</dbReference>
<sequence>MPVTVTVLNDYPLVIAGVEALLGPYADRVTLLPGHGDTRVPEPVDVVLFDTFGSGPGWQDQCAQLAREPHVGAVVVYSFITDPRAVDEAVAAGARGFLAKSLVGEELVAGIERIAAGETLTAAARDGDTGPYAVWPTGDSGLSPREAEMLALIAQGLSNEDIASACYLSINTVKSYIRDAYRKICVTTRPQAVAWALKNGFEPVH</sequence>
<dbReference type="Pfam" id="PF00196">
    <property type="entry name" value="GerE"/>
    <property type="match status" value="1"/>
</dbReference>
<organism evidence="3 4">
    <name type="scientific">Dietzia lutea</name>
    <dbReference type="NCBI Taxonomy" id="546160"/>
    <lineage>
        <taxon>Bacteria</taxon>
        <taxon>Bacillati</taxon>
        <taxon>Actinomycetota</taxon>
        <taxon>Actinomycetes</taxon>
        <taxon>Mycobacteriales</taxon>
        <taxon>Dietziaceae</taxon>
        <taxon>Dietzia</taxon>
    </lineage>
</organism>
<reference evidence="3 4" key="1">
    <citation type="submission" date="2016-04" db="EMBL/GenBank/DDBJ databases">
        <title>Complete genome sequence of Dietzia lutea YIM 80766T, a strain isolated from desert soil in Egypt.</title>
        <authorList>
            <person name="Zhao J."/>
            <person name="Hu B."/>
            <person name="Geng S."/>
            <person name="Nie Y."/>
            <person name="Tang Y."/>
        </authorList>
    </citation>
    <scope>NUCLEOTIDE SEQUENCE [LARGE SCALE GENOMIC DNA]</scope>
    <source>
        <strain evidence="3 4">YIM 80766</strain>
    </source>
</reference>
<protein>
    <submittedName>
        <fullName evidence="3">Helix-turn-helix transcriptional regulator</fullName>
    </submittedName>
</protein>
<dbReference type="KEGG" id="dlu:A6035_03255"/>
<dbReference type="GO" id="GO:0006355">
    <property type="term" value="P:regulation of DNA-templated transcription"/>
    <property type="evidence" value="ECO:0007669"/>
    <property type="project" value="InterPro"/>
</dbReference>
<proteinExistence type="predicted"/>
<dbReference type="InterPro" id="IPR036388">
    <property type="entry name" value="WH-like_DNA-bd_sf"/>
</dbReference>
<dbReference type="InterPro" id="IPR000792">
    <property type="entry name" value="Tscrpt_reg_LuxR_C"/>
</dbReference>
<dbReference type="Proteomes" id="UP000244928">
    <property type="component" value="Chromosome"/>
</dbReference>
<dbReference type="GO" id="GO:0003677">
    <property type="term" value="F:DNA binding"/>
    <property type="evidence" value="ECO:0007669"/>
    <property type="project" value="UniProtKB-KW"/>
</dbReference>
<dbReference type="RefSeq" id="WP_167400699.1">
    <property type="nucleotide sequence ID" value="NZ_CP015449.1"/>
</dbReference>
<accession>A0A2S1R4Z8</accession>
<evidence type="ECO:0000256" key="1">
    <source>
        <dbReference type="ARBA" id="ARBA00023125"/>
    </source>
</evidence>
<dbReference type="SMART" id="SM00421">
    <property type="entry name" value="HTH_LUXR"/>
    <property type="match status" value="1"/>
</dbReference>
<name>A0A2S1R4Z8_9ACTN</name>
<dbReference type="Gene3D" id="3.40.50.2300">
    <property type="match status" value="1"/>
</dbReference>
<gene>
    <name evidence="3" type="ORF">A6035_03255</name>
</gene>
<dbReference type="CDD" id="cd06170">
    <property type="entry name" value="LuxR_C_like"/>
    <property type="match status" value="1"/>
</dbReference>
<dbReference type="InterPro" id="IPR039420">
    <property type="entry name" value="WalR-like"/>
</dbReference>
<keyword evidence="1" id="KW-0238">DNA-binding</keyword>
<dbReference type="AlphaFoldDB" id="A0A2S1R4Z8"/>
<dbReference type="InterPro" id="IPR016032">
    <property type="entry name" value="Sig_transdc_resp-reg_C-effctor"/>
</dbReference>
<dbReference type="PANTHER" id="PTHR43214">
    <property type="entry name" value="TWO-COMPONENT RESPONSE REGULATOR"/>
    <property type="match status" value="1"/>
</dbReference>
<evidence type="ECO:0000313" key="3">
    <source>
        <dbReference type="EMBL" id="AWH91349.1"/>
    </source>
</evidence>
<dbReference type="SUPFAM" id="SSF46894">
    <property type="entry name" value="C-terminal effector domain of the bipartite response regulators"/>
    <property type="match status" value="1"/>
</dbReference>